<comment type="pathway">
    <text evidence="3">Amino-acid degradation; L-valine degradation.</text>
</comment>
<dbReference type="OrthoDB" id="1737613at2759"/>
<dbReference type="GO" id="GO:0005739">
    <property type="term" value="C:mitochondrion"/>
    <property type="evidence" value="ECO:0007669"/>
    <property type="project" value="UniProtKB-SubCell"/>
</dbReference>
<organism evidence="13 14">
    <name type="scientific">Oryctes borbonicus</name>
    <dbReference type="NCBI Taxonomy" id="1629725"/>
    <lineage>
        <taxon>Eukaryota</taxon>
        <taxon>Metazoa</taxon>
        <taxon>Ecdysozoa</taxon>
        <taxon>Arthropoda</taxon>
        <taxon>Hexapoda</taxon>
        <taxon>Insecta</taxon>
        <taxon>Pterygota</taxon>
        <taxon>Neoptera</taxon>
        <taxon>Endopterygota</taxon>
        <taxon>Coleoptera</taxon>
        <taxon>Polyphaga</taxon>
        <taxon>Scarabaeiformia</taxon>
        <taxon>Scarabaeidae</taxon>
        <taxon>Dynastinae</taxon>
        <taxon>Oryctes</taxon>
    </lineage>
</organism>
<dbReference type="SUPFAM" id="SSF52096">
    <property type="entry name" value="ClpP/crotonase"/>
    <property type="match status" value="1"/>
</dbReference>
<dbReference type="Gene3D" id="3.90.226.10">
    <property type="entry name" value="2-enoyl-CoA Hydratase, Chain A, domain 1"/>
    <property type="match status" value="1"/>
</dbReference>
<evidence type="ECO:0000256" key="9">
    <source>
        <dbReference type="ARBA" id="ARBA00023128"/>
    </source>
</evidence>
<keyword evidence="9" id="KW-0496">Mitochondrion</keyword>
<evidence type="ECO:0000313" key="14">
    <source>
        <dbReference type="Proteomes" id="UP000051574"/>
    </source>
</evidence>
<reference evidence="13 14" key="1">
    <citation type="submission" date="2015-09" db="EMBL/GenBank/DDBJ databases">
        <title>Draft genome of the scarab beetle Oryctes borbonicus.</title>
        <authorList>
            <person name="Meyer J.M."/>
            <person name="Markov G.V."/>
            <person name="Baskaran P."/>
            <person name="Herrmann M."/>
            <person name="Sommer R.J."/>
            <person name="Roedelsperger C."/>
        </authorList>
    </citation>
    <scope>NUCLEOTIDE SEQUENCE [LARGE SCALE GENOMIC DNA]</scope>
    <source>
        <strain evidence="13">OB123</strain>
        <tissue evidence="13">Whole animal</tissue>
    </source>
</reference>
<dbReference type="GO" id="GO:0006574">
    <property type="term" value="P:L-valine catabolic process"/>
    <property type="evidence" value="ECO:0007669"/>
    <property type="project" value="UniProtKB-UniPathway"/>
</dbReference>
<comment type="subcellular location">
    <subcellularLocation>
        <location evidence="2">Mitochondrion</location>
    </subcellularLocation>
</comment>
<evidence type="ECO:0000313" key="13">
    <source>
        <dbReference type="EMBL" id="KRT81576.1"/>
    </source>
</evidence>
<dbReference type="PANTHER" id="PTHR43176:SF3">
    <property type="entry name" value="3-HYDROXYISOBUTYRYL-COA HYDROLASE, MITOCHONDRIAL"/>
    <property type="match status" value="1"/>
</dbReference>
<evidence type="ECO:0000256" key="8">
    <source>
        <dbReference type="ARBA" id="ARBA00022801"/>
    </source>
</evidence>
<keyword evidence="14" id="KW-1185">Reference proteome</keyword>
<comment type="similarity">
    <text evidence="4">Belongs to the enoyl-CoA hydratase/isomerase family.</text>
</comment>
<feature type="domain" description="Enoyl-CoA hydratase/isomerase" evidence="12">
    <location>
        <begin position="45"/>
        <end position="367"/>
    </location>
</feature>
<evidence type="ECO:0000256" key="2">
    <source>
        <dbReference type="ARBA" id="ARBA00004173"/>
    </source>
</evidence>
<evidence type="ECO:0000256" key="7">
    <source>
        <dbReference type="ARBA" id="ARBA00022456"/>
    </source>
</evidence>
<dbReference type="EC" id="3.1.2.4" evidence="5"/>
<comment type="catalytic activity">
    <reaction evidence="1">
        <text>3-hydroxy-2-methylpropanoyl-CoA + H2O = 3-hydroxy-2-methylpropanoate + CoA + H(+)</text>
        <dbReference type="Rhea" id="RHEA:20888"/>
        <dbReference type="ChEBI" id="CHEBI:11805"/>
        <dbReference type="ChEBI" id="CHEBI:15377"/>
        <dbReference type="ChEBI" id="CHEBI:15378"/>
        <dbReference type="ChEBI" id="CHEBI:57287"/>
        <dbReference type="ChEBI" id="CHEBI:57340"/>
        <dbReference type="EC" id="3.1.2.4"/>
    </reaction>
</comment>
<dbReference type="NCBIfam" id="NF004127">
    <property type="entry name" value="PRK05617.1"/>
    <property type="match status" value="1"/>
</dbReference>
<comment type="caution">
    <text evidence="13">The sequence shown here is derived from an EMBL/GenBank/DDBJ whole genome shotgun (WGS) entry which is preliminary data.</text>
</comment>
<dbReference type="GO" id="GO:0003860">
    <property type="term" value="F:3-hydroxyisobutyryl-CoA hydrolase activity"/>
    <property type="evidence" value="ECO:0007669"/>
    <property type="project" value="UniProtKB-EC"/>
</dbReference>
<dbReference type="CDD" id="cd06558">
    <property type="entry name" value="crotonase-like"/>
    <property type="match status" value="1"/>
</dbReference>
<sequence>MKMLKKTIILTSIFSKAIGKSHTNLLTRTMATTQDDVIFETVNNVGVITLNRPKALNSLNLSMVEKLLPTLNEWQGKKSFVIIKGVGEKSFCAGGDVRAIAEAGRRGEKLGHDFFKKEYTMNGLIGSYKIPYIAFIDGIVMGGGVGISIHGHYRICTERTLYAMPETAIGLFPDVGGSYVLPRMQGKLGYFLALTGIRLKGSDVLKAGIGTHYVESKDLKDLETNLLKCRDRKCIDETLNNMCIKNIKEFSLSPNMDTINKCFAGNTMEDIILLLEKDGSDFAKNTIKMLNKMSPTSMKVSLKLLQMGASMNLHDCLRNEYRVAVACLANHDFFEGVRALLIDKDKNPKWKPPTLREVSNELVDSFFATLPENEELRHKL</sequence>
<keyword evidence="7" id="KW-0101">Branched-chain amino acid catabolism</keyword>
<evidence type="ECO:0000259" key="12">
    <source>
        <dbReference type="Pfam" id="PF16113"/>
    </source>
</evidence>
<dbReference type="InterPro" id="IPR045004">
    <property type="entry name" value="ECH_dom"/>
</dbReference>
<evidence type="ECO:0000256" key="5">
    <source>
        <dbReference type="ARBA" id="ARBA00011915"/>
    </source>
</evidence>
<dbReference type="EMBL" id="LJIG01016113">
    <property type="protein sequence ID" value="KRT81576.1"/>
    <property type="molecule type" value="Genomic_DNA"/>
</dbReference>
<dbReference type="InterPro" id="IPR032259">
    <property type="entry name" value="HIBYL-CoA-H"/>
</dbReference>
<evidence type="ECO:0000256" key="3">
    <source>
        <dbReference type="ARBA" id="ARBA00005109"/>
    </source>
</evidence>
<proteinExistence type="inferred from homology"/>
<dbReference type="PANTHER" id="PTHR43176">
    <property type="entry name" value="3-HYDROXYISOBUTYRYL-COA HYDROLASE-RELATED"/>
    <property type="match status" value="1"/>
</dbReference>
<name>A0A0T6B2K3_9SCAR</name>
<dbReference type="UniPathway" id="UPA00362"/>
<dbReference type="InterPro" id="IPR029045">
    <property type="entry name" value="ClpP/crotonase-like_dom_sf"/>
</dbReference>
<accession>A0A0T6B2K3</accession>
<dbReference type="FunFam" id="3.90.226.10:FF:000026">
    <property type="entry name" value="3-hydroxyisobutyryl-CoA hydrolase, mitochondrial"/>
    <property type="match status" value="1"/>
</dbReference>
<evidence type="ECO:0000256" key="4">
    <source>
        <dbReference type="ARBA" id="ARBA00005254"/>
    </source>
</evidence>
<keyword evidence="8" id="KW-0378">Hydrolase</keyword>
<evidence type="ECO:0000256" key="6">
    <source>
        <dbReference type="ARBA" id="ARBA00016714"/>
    </source>
</evidence>
<dbReference type="AlphaFoldDB" id="A0A0T6B2K3"/>
<protein>
    <recommendedName>
        <fullName evidence="6">3-hydroxyisobutyryl-CoA hydrolase, mitochondrial</fullName>
        <ecNumber evidence="5">3.1.2.4</ecNumber>
    </recommendedName>
    <alternativeName>
        <fullName evidence="11">3-hydroxyisobutyryl-coenzyme A hydrolase</fullName>
    </alternativeName>
</protein>
<evidence type="ECO:0000256" key="1">
    <source>
        <dbReference type="ARBA" id="ARBA00001709"/>
    </source>
</evidence>
<comment type="function">
    <text evidence="10">Hydrolyzes 3-hydroxyisobutyryl-CoA (HIBYL-CoA), a saline catabolite. Has high activity toward isobutyryl-CoA. Could be an isobutyryl-CoA dehydrogenase that functions in valine catabolism. Also hydrolyzes 3-hydroxypropanoyl-CoA.</text>
</comment>
<evidence type="ECO:0000256" key="10">
    <source>
        <dbReference type="ARBA" id="ARBA00024871"/>
    </source>
</evidence>
<gene>
    <name evidence="13" type="ORF">AMK59_6138</name>
</gene>
<dbReference type="Pfam" id="PF16113">
    <property type="entry name" value="ECH_2"/>
    <property type="match status" value="1"/>
</dbReference>
<dbReference type="Proteomes" id="UP000051574">
    <property type="component" value="Unassembled WGS sequence"/>
</dbReference>
<evidence type="ECO:0000256" key="11">
    <source>
        <dbReference type="ARBA" id="ARBA00031181"/>
    </source>
</evidence>